<dbReference type="InterPro" id="IPR036412">
    <property type="entry name" value="HAD-like_sf"/>
</dbReference>
<keyword evidence="3" id="KW-0597">Phosphoprotein</keyword>
<dbReference type="GO" id="GO:0005524">
    <property type="term" value="F:ATP binding"/>
    <property type="evidence" value="ECO:0007669"/>
    <property type="project" value="UniProtKB-UniRule"/>
</dbReference>
<keyword evidence="8 10" id="KW-1133">Transmembrane helix</keyword>
<dbReference type="Gene3D" id="1.20.1110.10">
    <property type="entry name" value="Calcium-transporting ATPase, transmembrane domain"/>
    <property type="match status" value="1"/>
</dbReference>
<evidence type="ECO:0000256" key="9">
    <source>
        <dbReference type="ARBA" id="ARBA00023136"/>
    </source>
</evidence>
<dbReference type="Gene3D" id="3.40.1110.10">
    <property type="entry name" value="Calcium-transporting ATPase, cytoplasmic domain N"/>
    <property type="match status" value="1"/>
</dbReference>
<evidence type="ECO:0000313" key="14">
    <source>
        <dbReference type="EMBL" id="GMH73596.1"/>
    </source>
</evidence>
<evidence type="ECO:0000256" key="2">
    <source>
        <dbReference type="ARBA" id="ARBA00008804"/>
    </source>
</evidence>
<keyword evidence="10" id="KW-0460">Magnesium</keyword>
<protein>
    <recommendedName>
        <fullName evidence="10">Plasma membrane ATPase</fullName>
        <ecNumber evidence="10">7.1.2.1</ecNumber>
    </recommendedName>
</protein>
<dbReference type="Proteomes" id="UP001162640">
    <property type="component" value="Unassembled WGS sequence"/>
</dbReference>
<dbReference type="InterPro" id="IPR023298">
    <property type="entry name" value="ATPase_P-typ_TM_dom_sf"/>
</dbReference>
<dbReference type="SUPFAM" id="SSF56784">
    <property type="entry name" value="HAD-like"/>
    <property type="match status" value="1"/>
</dbReference>
<keyword evidence="9 10" id="KW-0472">Membrane</keyword>
<evidence type="ECO:0000256" key="5">
    <source>
        <dbReference type="ARBA" id="ARBA00022741"/>
    </source>
</evidence>
<evidence type="ECO:0000256" key="12">
    <source>
        <dbReference type="SAM" id="MobiDB-lite"/>
    </source>
</evidence>
<dbReference type="PROSITE" id="PS00154">
    <property type="entry name" value="ATPASE_E1_E2"/>
    <property type="match status" value="1"/>
</dbReference>
<keyword evidence="5 10" id="KW-0547">Nucleotide-binding</keyword>
<comment type="catalytic activity">
    <reaction evidence="10">
        <text>ATP + H2O + H(+)(in) = ADP + phosphate + 2 H(+)(out)</text>
        <dbReference type="Rhea" id="RHEA:20852"/>
        <dbReference type="ChEBI" id="CHEBI:15377"/>
        <dbReference type="ChEBI" id="CHEBI:15378"/>
        <dbReference type="ChEBI" id="CHEBI:30616"/>
        <dbReference type="ChEBI" id="CHEBI:43474"/>
        <dbReference type="ChEBI" id="CHEBI:456216"/>
        <dbReference type="EC" id="7.1.2.1"/>
    </reaction>
</comment>
<feature type="compositionally biased region" description="Basic and acidic residues" evidence="12">
    <location>
        <begin position="977"/>
        <end position="989"/>
    </location>
</feature>
<dbReference type="SFLD" id="SFLDF00027">
    <property type="entry name" value="p-type_atpase"/>
    <property type="match status" value="1"/>
</dbReference>
<accession>A0A9W7AIQ7</accession>
<comment type="subcellular location">
    <subcellularLocation>
        <location evidence="10">Cell membrane</location>
        <topology evidence="10">Multi-pass membrane protein</topology>
    </subcellularLocation>
    <subcellularLocation>
        <location evidence="1">Membrane</location>
        <topology evidence="1">Multi-pass membrane protein</topology>
    </subcellularLocation>
</comment>
<evidence type="ECO:0000259" key="13">
    <source>
        <dbReference type="SMART" id="SM00831"/>
    </source>
</evidence>
<dbReference type="SUPFAM" id="SSF81660">
    <property type="entry name" value="Metal cation-transporting ATPase, ATP-binding domain N"/>
    <property type="match status" value="1"/>
</dbReference>
<dbReference type="PANTHER" id="PTHR42861">
    <property type="entry name" value="CALCIUM-TRANSPORTING ATPASE"/>
    <property type="match status" value="1"/>
</dbReference>
<keyword evidence="10" id="KW-0813">Transport</keyword>
<keyword evidence="6 10" id="KW-0067">ATP-binding</keyword>
<evidence type="ECO:0000256" key="11">
    <source>
        <dbReference type="SAM" id="Coils"/>
    </source>
</evidence>
<dbReference type="InterPro" id="IPR023214">
    <property type="entry name" value="HAD_sf"/>
</dbReference>
<feature type="region of interest" description="Disordered" evidence="12">
    <location>
        <begin position="964"/>
        <end position="989"/>
    </location>
</feature>
<dbReference type="FunFam" id="2.70.150.10:FF:000042">
    <property type="entry name" value="Plasma membrane ATPase"/>
    <property type="match status" value="1"/>
</dbReference>
<dbReference type="SFLD" id="SFLDS00003">
    <property type="entry name" value="Haloacid_Dehalogenase"/>
    <property type="match status" value="1"/>
</dbReference>
<feature type="transmembrane region" description="Helical" evidence="10">
    <location>
        <begin position="243"/>
        <end position="267"/>
    </location>
</feature>
<name>A0A9W7AIQ7_9STRA</name>
<dbReference type="PRINTS" id="PR00119">
    <property type="entry name" value="CATATPASE"/>
</dbReference>
<sequence length="1019" mass="111136">MAPSDNPPLPPSNDLTASLLRQSASADPMDRQSMTAMAPVGTGLTTQEAARRLDFFGLNALEEKKTNGLLKFLGYFWGPMPIMIWIASIIEMINESIPDLCVLLLLQLINGLVGYVEEKNAGNAIAALKASLTPKCTVKRDGRWQGLDAKNLVPGDVINLKLGDIIPADCKLAEGQPVSVDQAALTGESLPVTLYPGDSGKMGATVKRGEIEAHVTATGSNTFFGKAAAMVNSVENVSRFQKILFKIAMSLLCVAVVITTTIMIVLLNEGVNILRALAICVVLLVASIPIAMQVVSTSTMAVGARRLADMGVIVARLGAIEEMAGMDMLCSDKTGTLTQNKLKLYEPIIVSNVTSKELVFYAALAAKRMEEGQDAIDFCITRDCEADPEFAKKLDEYEELEFIPFDPTSKKTVATVKNITSQNVFKTTKGMCNIVLDMCDPDDATRNKVVGAVQELADRGYRALGVAKTNDSGKWEFLGVLSLFDPPREDTKETIAKAMSMGIQVKMVTGDQTAIAKETCRSLGMGAGILNSDVFHHSEGEIEARGQSLHDIVKDAHGFAEVYPEHKFKIVKMLMDSGFTCGMTGDGVNDAPALKRAQIGIAVEGATDAARAAADIVLTDPGLKTIIDAILRARKIFARVRNYCIYRISATFQLIFFFFFAVIGFKSTVQNQFPDQMRIVAASKTMFGEMPQEFETVFTLPVMALVAITLLNDGLIISICKDKVVAAAQPQKWFLKEIFAVAIALGFCLIVENCTLLLVGMNAGPGAEASSDACGQNPIYYDTNDSVRTAKCTTFVSHWLGDDTYGTITYRELKTLIYLSLSLSGFMTVLAARTKGFWFSRRMGYLLMTATFVAFIVTTVLALNVSNISNDLDMDNLRIRQVAFVWCWVLIGFTIQDMIIKRAVYTAYDWYKSDTELKNGADYMHAIVSNQIEEERLTMRRTSLHGASARNTVGSVGGVGGGDFGAGPSRPSVGFDRLSRMSGERKSPSELVLEKKLLRLEEELSLLKEEVSRKKDKKK</sequence>
<feature type="transmembrane region" description="Helical" evidence="10">
    <location>
        <begin position="844"/>
        <end position="865"/>
    </location>
</feature>
<dbReference type="InterPro" id="IPR001757">
    <property type="entry name" value="P_typ_ATPase"/>
</dbReference>
<feature type="transmembrane region" description="Helical" evidence="10">
    <location>
        <begin position="72"/>
        <end position="90"/>
    </location>
</feature>
<feature type="transmembrane region" description="Helical" evidence="10">
    <location>
        <begin position="644"/>
        <end position="665"/>
    </location>
</feature>
<evidence type="ECO:0000256" key="3">
    <source>
        <dbReference type="ARBA" id="ARBA00022553"/>
    </source>
</evidence>
<keyword evidence="7 10" id="KW-1278">Translocase</keyword>
<dbReference type="Pfam" id="PF00702">
    <property type="entry name" value="Hydrolase"/>
    <property type="match status" value="1"/>
</dbReference>
<feature type="transmembrane region" description="Helical" evidence="10">
    <location>
        <begin position="273"/>
        <end position="295"/>
    </location>
</feature>
<dbReference type="EMBL" id="BLQM01000187">
    <property type="protein sequence ID" value="GMH73596.1"/>
    <property type="molecule type" value="Genomic_DNA"/>
</dbReference>
<feature type="transmembrane region" description="Helical" evidence="10">
    <location>
        <begin position="815"/>
        <end position="832"/>
    </location>
</feature>
<dbReference type="InterPro" id="IPR018303">
    <property type="entry name" value="ATPase_P-typ_P_site"/>
</dbReference>
<keyword evidence="4 10" id="KW-0812">Transmembrane</keyword>
<dbReference type="SFLD" id="SFLDG00002">
    <property type="entry name" value="C1.7:_P-type_atpase_like"/>
    <property type="match status" value="1"/>
</dbReference>
<dbReference type="InterPro" id="IPR006534">
    <property type="entry name" value="P-type_ATPase_IIIA"/>
</dbReference>
<keyword evidence="10" id="KW-0375">Hydrogen ion transport</keyword>
<evidence type="ECO:0000256" key="6">
    <source>
        <dbReference type="ARBA" id="ARBA00022840"/>
    </source>
</evidence>
<evidence type="ECO:0000256" key="10">
    <source>
        <dbReference type="RuleBase" id="RU362083"/>
    </source>
</evidence>
<comment type="similarity">
    <text evidence="2 10">Belongs to the cation transport ATPase (P-type) (TC 3.A.3) family. Type IIIA subfamily.</text>
</comment>
<comment type="caution">
    <text evidence="14">The sequence shown here is derived from an EMBL/GenBank/DDBJ whole genome shotgun (WGS) entry which is preliminary data.</text>
</comment>
<feature type="transmembrane region" description="Helical" evidence="10">
    <location>
        <begin position="877"/>
        <end position="895"/>
    </location>
</feature>
<dbReference type="FunFam" id="3.40.50.1000:FF:000008">
    <property type="entry name" value="Plasma membrane ATPase"/>
    <property type="match status" value="1"/>
</dbReference>
<dbReference type="NCBIfam" id="TIGR01494">
    <property type="entry name" value="ATPase_P-type"/>
    <property type="match status" value="2"/>
</dbReference>
<feature type="transmembrane region" description="Helical" evidence="10">
    <location>
        <begin position="738"/>
        <end position="761"/>
    </location>
</feature>
<dbReference type="InterPro" id="IPR004014">
    <property type="entry name" value="ATPase_P-typ_cation-transptr_N"/>
</dbReference>
<dbReference type="Gene3D" id="3.40.50.1000">
    <property type="entry name" value="HAD superfamily/HAD-like"/>
    <property type="match status" value="1"/>
</dbReference>
<dbReference type="GO" id="GO:0008553">
    <property type="term" value="F:P-type proton-exporting transporter activity"/>
    <property type="evidence" value="ECO:0007669"/>
    <property type="project" value="UniProtKB-UniRule"/>
</dbReference>
<dbReference type="InterPro" id="IPR023299">
    <property type="entry name" value="ATPase_P-typ_cyto_dom_N"/>
</dbReference>
<feature type="domain" description="Cation-transporting P-type ATPase N-terminal" evidence="13">
    <location>
        <begin position="9"/>
        <end position="96"/>
    </location>
</feature>
<dbReference type="SMART" id="SM00831">
    <property type="entry name" value="Cation_ATPase_N"/>
    <property type="match status" value="1"/>
</dbReference>
<dbReference type="FunFam" id="3.40.1110.10:FF:000005">
    <property type="entry name" value="Plasma membrane ATPase"/>
    <property type="match status" value="1"/>
</dbReference>
<organism evidence="14 15">
    <name type="scientific">Triparma laevis f. inornata</name>
    <dbReference type="NCBI Taxonomy" id="1714386"/>
    <lineage>
        <taxon>Eukaryota</taxon>
        <taxon>Sar</taxon>
        <taxon>Stramenopiles</taxon>
        <taxon>Ochrophyta</taxon>
        <taxon>Bolidophyceae</taxon>
        <taxon>Parmales</taxon>
        <taxon>Triparmaceae</taxon>
        <taxon>Triparma</taxon>
    </lineage>
</organism>
<dbReference type="GO" id="GO:0016887">
    <property type="term" value="F:ATP hydrolysis activity"/>
    <property type="evidence" value="ECO:0007669"/>
    <property type="project" value="InterPro"/>
</dbReference>
<feature type="coiled-coil region" evidence="11">
    <location>
        <begin position="990"/>
        <end position="1017"/>
    </location>
</feature>
<dbReference type="GO" id="GO:0120029">
    <property type="term" value="P:proton export across plasma membrane"/>
    <property type="evidence" value="ECO:0007669"/>
    <property type="project" value="UniProtKB-UniRule"/>
</dbReference>
<dbReference type="InterPro" id="IPR008250">
    <property type="entry name" value="ATPase_P-typ_transduc_dom_A_sf"/>
</dbReference>
<dbReference type="InterPro" id="IPR059000">
    <property type="entry name" value="ATPase_P-type_domA"/>
</dbReference>
<evidence type="ECO:0000256" key="1">
    <source>
        <dbReference type="ARBA" id="ARBA00004141"/>
    </source>
</evidence>
<dbReference type="Gene3D" id="2.70.150.10">
    <property type="entry name" value="Calcium-transporting ATPase, cytoplasmic transduction domain A"/>
    <property type="match status" value="1"/>
</dbReference>
<gene>
    <name evidence="14" type="ORF">TL16_g06234</name>
</gene>
<dbReference type="PRINTS" id="PR00120">
    <property type="entry name" value="HATPASE"/>
</dbReference>
<dbReference type="SUPFAM" id="SSF81653">
    <property type="entry name" value="Calcium ATPase, transduction domain A"/>
    <property type="match status" value="1"/>
</dbReference>
<dbReference type="Pfam" id="PF00690">
    <property type="entry name" value="Cation_ATPase_N"/>
    <property type="match status" value="1"/>
</dbReference>
<feature type="transmembrane region" description="Helical" evidence="10">
    <location>
        <begin position="696"/>
        <end position="717"/>
    </location>
</feature>
<reference evidence="15" key="1">
    <citation type="journal article" date="2023" name="Commun. Biol.">
        <title>Genome analysis of Parmales, the sister group of diatoms, reveals the evolutionary specialization of diatoms from phago-mixotrophs to photoautotrophs.</title>
        <authorList>
            <person name="Ban H."/>
            <person name="Sato S."/>
            <person name="Yoshikawa S."/>
            <person name="Yamada K."/>
            <person name="Nakamura Y."/>
            <person name="Ichinomiya M."/>
            <person name="Sato N."/>
            <person name="Blanc-Mathieu R."/>
            <person name="Endo H."/>
            <person name="Kuwata A."/>
            <person name="Ogata H."/>
        </authorList>
    </citation>
    <scope>NUCLEOTIDE SEQUENCE [LARGE SCALE GENOMIC DNA]</scope>
</reference>
<keyword evidence="10" id="KW-0406">Ion transport</keyword>
<keyword evidence="11" id="KW-0175">Coiled coil</keyword>
<dbReference type="NCBIfam" id="TIGR01647">
    <property type="entry name" value="ATPase-IIIA_H"/>
    <property type="match status" value="1"/>
</dbReference>
<evidence type="ECO:0000256" key="8">
    <source>
        <dbReference type="ARBA" id="ARBA00022989"/>
    </source>
</evidence>
<evidence type="ECO:0000313" key="15">
    <source>
        <dbReference type="Proteomes" id="UP001162640"/>
    </source>
</evidence>
<proteinExistence type="inferred from homology"/>
<evidence type="ECO:0000256" key="4">
    <source>
        <dbReference type="ARBA" id="ARBA00022692"/>
    </source>
</evidence>
<evidence type="ECO:0000256" key="7">
    <source>
        <dbReference type="ARBA" id="ARBA00022967"/>
    </source>
</evidence>
<dbReference type="InterPro" id="IPR044492">
    <property type="entry name" value="P_typ_ATPase_HD_dom"/>
</dbReference>
<dbReference type="SUPFAM" id="SSF81665">
    <property type="entry name" value="Calcium ATPase, transmembrane domain M"/>
    <property type="match status" value="1"/>
</dbReference>
<dbReference type="GO" id="GO:0005886">
    <property type="term" value="C:plasma membrane"/>
    <property type="evidence" value="ECO:0007669"/>
    <property type="project" value="UniProtKB-SubCell"/>
</dbReference>
<dbReference type="EC" id="7.1.2.1" evidence="10"/>
<dbReference type="Pfam" id="PF00122">
    <property type="entry name" value="E1-E2_ATPase"/>
    <property type="match status" value="1"/>
</dbReference>
<dbReference type="AlphaFoldDB" id="A0A9W7AIQ7"/>